<dbReference type="SUPFAM" id="SSF46785">
    <property type="entry name" value="Winged helix' DNA-binding domain"/>
    <property type="match status" value="1"/>
</dbReference>
<protein>
    <submittedName>
        <fullName evidence="2">Transcriptional regulator, AsnC family</fullName>
    </submittedName>
</protein>
<dbReference type="SMART" id="SM00344">
    <property type="entry name" value="HTH_ASNC"/>
    <property type="match status" value="1"/>
</dbReference>
<dbReference type="EMBL" id="FNGE01000013">
    <property type="protein sequence ID" value="SDL55792.1"/>
    <property type="molecule type" value="Genomic_DNA"/>
</dbReference>
<accession>A0A1G9L1E4</accession>
<dbReference type="GO" id="GO:0006355">
    <property type="term" value="P:regulation of DNA-templated transcription"/>
    <property type="evidence" value="ECO:0007669"/>
    <property type="project" value="UniProtKB-ARBA"/>
</dbReference>
<dbReference type="STRING" id="525640.SAMN04487971_11311"/>
<evidence type="ECO:0000313" key="3">
    <source>
        <dbReference type="Proteomes" id="UP000199555"/>
    </source>
</evidence>
<name>A0A1G9L1E4_9RHOB</name>
<dbReference type="CDD" id="cd00090">
    <property type="entry name" value="HTH_ARSR"/>
    <property type="match status" value="1"/>
</dbReference>
<dbReference type="GO" id="GO:0043200">
    <property type="term" value="P:response to amino acid"/>
    <property type="evidence" value="ECO:0007669"/>
    <property type="project" value="TreeGrafter"/>
</dbReference>
<dbReference type="Pfam" id="PF13412">
    <property type="entry name" value="HTH_24"/>
    <property type="match status" value="1"/>
</dbReference>
<sequence>MREVFDRVDRRLSRLLAENGGASVNDLAARLEVSPPTVRARLKALVGAGLLKIVGVLNVSERPELISAIIGIHANGRGKLDEIARRMSELPFVTSVSIVTGRYDLIAEVLIEGDMADLYRVTSELLPGLAEPGCIQGSETFVVMRSHNRWLSVPKGVWEDDAADPRARGRRAEA</sequence>
<evidence type="ECO:0000259" key="1">
    <source>
        <dbReference type="Pfam" id="PF01037"/>
    </source>
</evidence>
<reference evidence="3" key="1">
    <citation type="submission" date="2016-10" db="EMBL/GenBank/DDBJ databases">
        <authorList>
            <person name="Varghese N."/>
            <person name="Submissions S."/>
        </authorList>
    </citation>
    <scope>NUCLEOTIDE SEQUENCE [LARGE SCALE GENOMIC DNA]</scope>
    <source>
        <strain evidence="3">CGMCC 1.7655</strain>
    </source>
</reference>
<dbReference type="Pfam" id="PF01037">
    <property type="entry name" value="AsnC_trans_reg"/>
    <property type="match status" value="1"/>
</dbReference>
<dbReference type="InterPro" id="IPR019887">
    <property type="entry name" value="Tscrpt_reg_AsnC/Lrp_C"/>
</dbReference>
<proteinExistence type="predicted"/>
<dbReference type="InterPro" id="IPR036390">
    <property type="entry name" value="WH_DNA-bd_sf"/>
</dbReference>
<dbReference type="Gene3D" id="1.10.10.10">
    <property type="entry name" value="Winged helix-like DNA-binding domain superfamily/Winged helix DNA-binding domain"/>
    <property type="match status" value="1"/>
</dbReference>
<dbReference type="InterPro" id="IPR011991">
    <property type="entry name" value="ArsR-like_HTH"/>
</dbReference>
<dbReference type="SUPFAM" id="SSF54909">
    <property type="entry name" value="Dimeric alpha+beta barrel"/>
    <property type="match status" value="1"/>
</dbReference>
<dbReference type="PANTHER" id="PTHR30154:SF34">
    <property type="entry name" value="TRANSCRIPTIONAL REGULATOR AZLB"/>
    <property type="match status" value="1"/>
</dbReference>
<keyword evidence="3" id="KW-1185">Reference proteome</keyword>
<gene>
    <name evidence="2" type="ORF">SAMN04487971_11311</name>
</gene>
<feature type="domain" description="Transcription regulator AsnC/Lrp ligand binding" evidence="1">
    <location>
        <begin position="71"/>
        <end position="145"/>
    </location>
</feature>
<organism evidence="2 3">
    <name type="scientific">Paracoccus chinensis</name>
    <dbReference type="NCBI Taxonomy" id="525640"/>
    <lineage>
        <taxon>Bacteria</taxon>
        <taxon>Pseudomonadati</taxon>
        <taxon>Pseudomonadota</taxon>
        <taxon>Alphaproteobacteria</taxon>
        <taxon>Rhodobacterales</taxon>
        <taxon>Paracoccaceae</taxon>
        <taxon>Paracoccus</taxon>
    </lineage>
</organism>
<dbReference type="GO" id="GO:0043565">
    <property type="term" value="F:sequence-specific DNA binding"/>
    <property type="evidence" value="ECO:0007669"/>
    <property type="project" value="TreeGrafter"/>
</dbReference>
<dbReference type="AlphaFoldDB" id="A0A1G9L1E4"/>
<dbReference type="InterPro" id="IPR036388">
    <property type="entry name" value="WH-like_DNA-bd_sf"/>
</dbReference>
<dbReference type="InterPro" id="IPR011008">
    <property type="entry name" value="Dimeric_a/b-barrel"/>
</dbReference>
<dbReference type="OrthoDB" id="9809462at2"/>
<dbReference type="InterPro" id="IPR019888">
    <property type="entry name" value="Tscrpt_reg_AsnC-like"/>
</dbReference>
<dbReference type="Proteomes" id="UP000199555">
    <property type="component" value="Unassembled WGS sequence"/>
</dbReference>
<dbReference type="GO" id="GO:0005829">
    <property type="term" value="C:cytosol"/>
    <property type="evidence" value="ECO:0007669"/>
    <property type="project" value="TreeGrafter"/>
</dbReference>
<evidence type="ECO:0000313" key="2">
    <source>
        <dbReference type="EMBL" id="SDL55792.1"/>
    </source>
</evidence>
<dbReference type="Gene3D" id="3.30.70.920">
    <property type="match status" value="1"/>
</dbReference>
<dbReference type="PANTHER" id="PTHR30154">
    <property type="entry name" value="LEUCINE-RESPONSIVE REGULATORY PROTEIN"/>
    <property type="match status" value="1"/>
</dbReference>